<keyword evidence="2" id="KW-0472">Membrane</keyword>
<evidence type="ECO:0000259" key="3">
    <source>
        <dbReference type="Pfam" id="PF11203"/>
    </source>
</evidence>
<keyword evidence="5" id="KW-1185">Reference proteome</keyword>
<evidence type="ECO:0000313" key="4">
    <source>
        <dbReference type="EMBL" id="MST31256.1"/>
    </source>
</evidence>
<dbReference type="InterPro" id="IPR049978">
    <property type="entry name" value="SCO6880-like"/>
</dbReference>
<keyword evidence="2" id="KW-0812">Transmembrane</keyword>
<feature type="region of interest" description="Disordered" evidence="1">
    <location>
        <begin position="91"/>
        <end position="110"/>
    </location>
</feature>
<evidence type="ECO:0000313" key="5">
    <source>
        <dbReference type="Proteomes" id="UP000437736"/>
    </source>
</evidence>
<protein>
    <recommendedName>
        <fullName evidence="3">Type VII secretion system protein EccE domain-containing protein</fullName>
    </recommendedName>
</protein>
<keyword evidence="2" id="KW-1133">Transmembrane helix</keyword>
<name>A0ABW9QPG8_9ACTN</name>
<sequence length="482" mass="51113">MATNPSPPGSVRFARRSTRGLLLGFSTPRVIALGVAISIAVAALFTAGAMGFVVTGIIWMPLAATAVVRVAGRPAIEWSATAVHYGARKAGGQDQFRARPTKPRPAGTLALPGDTASLRLHIDEAAGAAMIHDPHRQTLTAVLPVSHPAFALLDDADRAGRVGRWGRVLAGLASSGTCAAIQVLESTVPDPARGQHEWWAAHGTHDGGWADIQYRALLDQVCLDSSTHRTTISLSLDMRAAARAIRAAGRGVKGAAEVLRGDMAGLADGLRSAGLRPGRWLGEADLAALVRHVFDPTIQLDSRADPGANLGRAGPMAVSETWDRLRHDSAWSQVLWIAEWPRISVPPDFLHPLVFAPGVRRSLSLVARPVATDAALRQIRREKTEAVADSAQKAKIGQLADLSDAQEYDDLLARERSIISGHTDVIFTGFVTVTARSAETLEAACATIARAAGQAACEIRPLYGHQLQAFVAATLPLARTVF</sequence>
<proteinExistence type="predicted"/>
<gene>
    <name evidence="4" type="ORF">GHK86_00730</name>
</gene>
<reference evidence="4 5" key="1">
    <citation type="submission" date="2019-11" db="EMBL/GenBank/DDBJ databases">
        <title>Acidiferrimicrobium australis gen. nov., sp. nov., an acidophilic and obligately heterotrophic, member of the Actinobacteria that catalyses dissimilatory oxido- reduction of iron isolated from metal-rich acidic water in Chile.</title>
        <authorList>
            <person name="Gonzalez D."/>
            <person name="Huber K."/>
            <person name="Hedrich S."/>
            <person name="Rojas-Villalobos C."/>
            <person name="Quatrini R."/>
            <person name="Dinamarca M.A."/>
            <person name="Schwarz A."/>
            <person name="Canales C."/>
            <person name="Nancucheo I."/>
        </authorList>
    </citation>
    <scope>NUCLEOTIDE SEQUENCE [LARGE SCALE GENOMIC DNA]</scope>
    <source>
        <strain evidence="4 5">USS-CCA1</strain>
    </source>
</reference>
<dbReference type="Pfam" id="PF11203">
    <property type="entry name" value="EccE"/>
    <property type="match status" value="1"/>
</dbReference>
<dbReference type="InterPro" id="IPR050051">
    <property type="entry name" value="EccE_dom"/>
</dbReference>
<organism evidence="4 5">
    <name type="scientific">Acidiferrimicrobium australe</name>
    <dbReference type="NCBI Taxonomy" id="2664430"/>
    <lineage>
        <taxon>Bacteria</taxon>
        <taxon>Bacillati</taxon>
        <taxon>Actinomycetota</taxon>
        <taxon>Acidimicrobiia</taxon>
        <taxon>Acidimicrobiales</taxon>
        <taxon>Acidimicrobiaceae</taxon>
        <taxon>Acidiferrimicrobium</taxon>
    </lineage>
</organism>
<evidence type="ECO:0000256" key="1">
    <source>
        <dbReference type="SAM" id="MobiDB-lite"/>
    </source>
</evidence>
<feature type="transmembrane region" description="Helical" evidence="2">
    <location>
        <begin position="21"/>
        <end position="45"/>
    </location>
</feature>
<comment type="caution">
    <text evidence="4">The sequence shown here is derived from an EMBL/GenBank/DDBJ whole genome shotgun (WGS) entry which is preliminary data.</text>
</comment>
<dbReference type="Proteomes" id="UP000437736">
    <property type="component" value="Unassembled WGS sequence"/>
</dbReference>
<accession>A0ABW9QPG8</accession>
<dbReference type="NCBIfam" id="NF042935">
    <property type="entry name" value="SCO6880_fam"/>
    <property type="match status" value="1"/>
</dbReference>
<dbReference type="EMBL" id="WJHE01000026">
    <property type="protein sequence ID" value="MST31256.1"/>
    <property type="molecule type" value="Genomic_DNA"/>
</dbReference>
<feature type="domain" description="Type VII secretion system protein EccE" evidence="3">
    <location>
        <begin position="227"/>
        <end position="336"/>
    </location>
</feature>
<evidence type="ECO:0000256" key="2">
    <source>
        <dbReference type="SAM" id="Phobius"/>
    </source>
</evidence>